<dbReference type="HOGENOM" id="CLU_3077374_0_0_12"/>
<protein>
    <submittedName>
        <fullName evidence="2">Uncharacterized protein</fullName>
    </submittedName>
</protein>
<feature type="transmembrane region" description="Helical" evidence="1">
    <location>
        <begin position="28"/>
        <end position="51"/>
    </location>
</feature>
<dbReference type="Proteomes" id="UP000005212">
    <property type="component" value="Plasmid unnamed24"/>
</dbReference>
<reference evidence="2 3" key="1">
    <citation type="journal article" date="2012" name="J. Bacteriol.">
        <title>Complete Genome Sequence of Borrelia crocidurae.</title>
        <authorList>
            <person name="Elbir H."/>
            <person name="Gimenez G."/>
            <person name="Robert C."/>
            <person name="Bergstrom S."/>
            <person name="Cutler S."/>
            <person name="Raoult D."/>
            <person name="Drancourt M."/>
        </authorList>
    </citation>
    <scope>NUCLEOTIDE SEQUENCE [LARGE SCALE GENOMIC DNA]</scope>
    <source>
        <strain evidence="2 3">Achema</strain>
        <plasmid evidence="3">unnamed24</plasmid>
    </source>
</reference>
<name>I0FEY2_BORCA</name>
<evidence type="ECO:0000313" key="2">
    <source>
        <dbReference type="EMBL" id="AFI32038.1"/>
    </source>
</evidence>
<evidence type="ECO:0000313" key="3">
    <source>
        <dbReference type="Proteomes" id="UP000005212"/>
    </source>
</evidence>
<dbReference type="AlphaFoldDB" id="I0FEY2"/>
<geneLocation type="plasmid" evidence="3">
    <name>unnamed24</name>
</geneLocation>
<reference evidence="3" key="2">
    <citation type="submission" date="2012-03" db="EMBL/GenBank/DDBJ databases">
        <title>Complete genome sequence of Borrelia crocidurae.</title>
        <authorList>
            <person name="Elbir H."/>
            <person name="Gimenez G."/>
            <person name="Robert C."/>
            <person name="Raoult D."/>
            <person name="Drancourt M."/>
        </authorList>
    </citation>
    <scope>NUCLEOTIDE SEQUENCE [LARGE SCALE GENOMIC DNA]</scope>
    <source>
        <strain evidence="3">Achema</strain>
        <plasmid evidence="3">unnamed24</plasmid>
    </source>
</reference>
<dbReference type="EMBL" id="CP003450">
    <property type="protein sequence ID" value="AFI32038.1"/>
    <property type="molecule type" value="Genomic_DNA"/>
</dbReference>
<keyword evidence="1" id="KW-0812">Transmembrane</keyword>
<organism evidence="2 3">
    <name type="scientific">Borrelia crocidurae (strain Achema)</name>
    <dbReference type="NCBI Taxonomy" id="1155096"/>
    <lineage>
        <taxon>Bacteria</taxon>
        <taxon>Pseudomonadati</taxon>
        <taxon>Spirochaetota</taxon>
        <taxon>Spirochaetia</taxon>
        <taxon>Spirochaetales</taxon>
        <taxon>Borreliaceae</taxon>
        <taxon>Borrelia</taxon>
    </lineage>
</organism>
<proteinExistence type="predicted"/>
<keyword evidence="1" id="KW-0472">Membrane</keyword>
<evidence type="ECO:0000256" key="1">
    <source>
        <dbReference type="SAM" id="Phobius"/>
    </source>
</evidence>
<accession>I0FEY2</accession>
<gene>
    <name evidence="2" type="ordered locus">Q7M_1281</name>
</gene>
<dbReference type="KEGG" id="bcw:Q7M_1281"/>
<keyword evidence="2" id="KW-0614">Plasmid</keyword>
<sequence>MYPLDLSEAINILRHICSDLRCLNPADFISNLNLIAILFILILLSLNLFLLF</sequence>
<keyword evidence="1" id="KW-1133">Transmembrane helix</keyword>